<name>A0AAQ4EDA0_AMBAM</name>
<dbReference type="EMBL" id="JARKHS020036793">
    <property type="protein sequence ID" value="KAK8755028.1"/>
    <property type="molecule type" value="Genomic_DNA"/>
</dbReference>
<sequence>MKRVKNSFSDVSNRQRRRRIASAIEKELENADESDQGEVTDSSGSVSDITEGFVDSEVQVRPGGSSGSSLQNSAPSADQFAACSDFGASTVGGRYDSSDMSFAELDTSEAESVSSHVGSSQDTNASSVLPSDTSPSLERDLRTWALENNVPASHLNSLLKILSAYHPELPLDARTLLKTQRKTELVSMCGGQYHYFGVTPNLIDHISNHVPEG</sequence>
<evidence type="ECO:0000313" key="3">
    <source>
        <dbReference type="EMBL" id="KAK8772749.1"/>
    </source>
</evidence>
<feature type="region of interest" description="Disordered" evidence="1">
    <location>
        <begin position="24"/>
        <end position="75"/>
    </location>
</feature>
<dbReference type="Proteomes" id="UP001321473">
    <property type="component" value="Unassembled WGS sequence"/>
</dbReference>
<organism evidence="3 6">
    <name type="scientific">Amblyomma americanum</name>
    <name type="common">Lone star tick</name>
    <dbReference type="NCBI Taxonomy" id="6943"/>
    <lineage>
        <taxon>Eukaryota</taxon>
        <taxon>Metazoa</taxon>
        <taxon>Ecdysozoa</taxon>
        <taxon>Arthropoda</taxon>
        <taxon>Chelicerata</taxon>
        <taxon>Arachnida</taxon>
        <taxon>Acari</taxon>
        <taxon>Parasitiformes</taxon>
        <taxon>Ixodida</taxon>
        <taxon>Ixodoidea</taxon>
        <taxon>Ixodidae</taxon>
        <taxon>Amblyomminae</taxon>
        <taxon>Amblyomma</taxon>
    </lineage>
</organism>
<comment type="caution">
    <text evidence="3">The sequence shown here is derived from an EMBL/GenBank/DDBJ whole genome shotgun (WGS) entry which is preliminary data.</text>
</comment>
<dbReference type="EMBL" id="JARKHS020003631">
    <property type="protein sequence ID" value="KAK8785368.1"/>
    <property type="molecule type" value="Genomic_DNA"/>
</dbReference>
<evidence type="ECO:0000313" key="6">
    <source>
        <dbReference type="Proteomes" id="UP001321473"/>
    </source>
</evidence>
<feature type="non-terminal residue" evidence="3">
    <location>
        <position position="213"/>
    </location>
</feature>
<proteinExistence type="predicted"/>
<dbReference type="EMBL" id="JARKHS020017884">
    <property type="protein sequence ID" value="KAK8772749.1"/>
    <property type="molecule type" value="Genomic_DNA"/>
</dbReference>
<reference evidence="3" key="3">
    <citation type="submission" date="2024-02" db="EMBL/GenBank/DDBJ databases">
        <authorList>
            <person name="Mcdaniel E.A."/>
            <person name="Celebi F.M."/>
            <person name="Reiter T."/>
            <person name="Weiss E.C."/>
            <person name="Chou S."/>
        </authorList>
    </citation>
    <scope>NUCLEOTIDE SEQUENCE</scope>
    <source>
        <strain evidence="3">F_SG_1</strain>
        <tissue evidence="3">Salivary glands</tissue>
    </source>
</reference>
<feature type="compositionally biased region" description="Polar residues" evidence="1">
    <location>
        <begin position="110"/>
        <end position="135"/>
    </location>
</feature>
<accession>A0AAQ4EDA0</accession>
<dbReference type="EMBL" id="JARKHS020016340">
    <property type="protein sequence ID" value="KAK8773798.1"/>
    <property type="molecule type" value="Genomic_DNA"/>
</dbReference>
<dbReference type="AlphaFoldDB" id="A0AAQ4EDA0"/>
<protein>
    <submittedName>
        <fullName evidence="3">Uncharacterized protein</fullName>
    </submittedName>
</protein>
<evidence type="ECO:0000313" key="2">
    <source>
        <dbReference type="EMBL" id="KAK8755028.1"/>
    </source>
</evidence>
<keyword evidence="6" id="KW-1185">Reference proteome</keyword>
<reference evidence="3" key="2">
    <citation type="submission" date="2023-03" db="EMBL/GenBank/DDBJ databases">
        <authorList>
            <person name="Thuy-Boun P."/>
        </authorList>
    </citation>
    <scope>NUCLEOTIDE SEQUENCE</scope>
    <source>
        <strain evidence="3">F_SG_1</strain>
        <tissue evidence="3">Salivary glands</tissue>
    </source>
</reference>
<feature type="compositionally biased region" description="Polar residues" evidence="1">
    <location>
        <begin position="39"/>
        <end position="48"/>
    </location>
</feature>
<evidence type="ECO:0000313" key="4">
    <source>
        <dbReference type="EMBL" id="KAK8773798.1"/>
    </source>
</evidence>
<feature type="region of interest" description="Disordered" evidence="1">
    <location>
        <begin position="106"/>
        <end position="135"/>
    </location>
</feature>
<evidence type="ECO:0000256" key="1">
    <source>
        <dbReference type="SAM" id="MobiDB-lite"/>
    </source>
</evidence>
<gene>
    <name evidence="2" type="ORF">V5799_002270</name>
    <name evidence="5" type="ORF">V5799_008267</name>
    <name evidence="4" type="ORF">V5799_011668</name>
    <name evidence="3" type="ORF">V5799_024007</name>
</gene>
<evidence type="ECO:0000313" key="5">
    <source>
        <dbReference type="EMBL" id="KAK8785368.1"/>
    </source>
</evidence>
<reference evidence="3 6" key="1">
    <citation type="journal article" date="2023" name="Arcadia Sci">
        <title>De novo assembly of a long-read Amblyomma americanum tick genome.</title>
        <authorList>
            <person name="Chou S."/>
            <person name="Poskanzer K.E."/>
            <person name="Rollins M."/>
            <person name="Thuy-Boun P.S."/>
        </authorList>
    </citation>
    <scope>NUCLEOTIDE SEQUENCE [LARGE SCALE GENOMIC DNA]</scope>
    <source>
        <strain evidence="3">F_SG_1</strain>
        <tissue evidence="3">Salivary glands</tissue>
    </source>
</reference>